<dbReference type="Pfam" id="PF00805">
    <property type="entry name" value="Pentapeptide"/>
    <property type="match status" value="2"/>
</dbReference>
<keyword evidence="4" id="KW-1185">Reference proteome</keyword>
<feature type="region of interest" description="Disordered" evidence="1">
    <location>
        <begin position="214"/>
        <end position="244"/>
    </location>
</feature>
<evidence type="ECO:0000313" key="4">
    <source>
        <dbReference type="Proteomes" id="UP001500383"/>
    </source>
</evidence>
<name>A0ABN2J580_9ACTN</name>
<reference evidence="3 4" key="1">
    <citation type="journal article" date="2019" name="Int. J. Syst. Evol. Microbiol.">
        <title>The Global Catalogue of Microorganisms (GCM) 10K type strain sequencing project: providing services to taxonomists for standard genome sequencing and annotation.</title>
        <authorList>
            <consortium name="The Broad Institute Genomics Platform"/>
            <consortium name="The Broad Institute Genome Sequencing Center for Infectious Disease"/>
            <person name="Wu L."/>
            <person name="Ma J."/>
        </authorList>
    </citation>
    <scope>NUCLEOTIDE SEQUENCE [LARGE SCALE GENOMIC DNA]</scope>
    <source>
        <strain evidence="3 4">JCM 16002</strain>
    </source>
</reference>
<keyword evidence="2" id="KW-0472">Membrane</keyword>
<dbReference type="SUPFAM" id="SSF141571">
    <property type="entry name" value="Pentapeptide repeat-like"/>
    <property type="match status" value="1"/>
</dbReference>
<keyword evidence="2" id="KW-1133">Transmembrane helix</keyword>
<dbReference type="Gene3D" id="2.160.20.80">
    <property type="entry name" value="E3 ubiquitin-protein ligase SopA"/>
    <property type="match status" value="1"/>
</dbReference>
<organism evidence="3 4">
    <name type="scientific">Dietzia cercidiphylli</name>
    <dbReference type="NCBI Taxonomy" id="498199"/>
    <lineage>
        <taxon>Bacteria</taxon>
        <taxon>Bacillati</taxon>
        <taxon>Actinomycetota</taxon>
        <taxon>Actinomycetes</taxon>
        <taxon>Mycobacteriales</taxon>
        <taxon>Dietziaceae</taxon>
        <taxon>Dietzia</taxon>
    </lineage>
</organism>
<dbReference type="RefSeq" id="WP_182658731.1">
    <property type="nucleotide sequence ID" value="NZ_BAAAQG010000016.1"/>
</dbReference>
<dbReference type="PANTHER" id="PTHR14136">
    <property type="entry name" value="BTB_POZ DOMAIN-CONTAINING PROTEIN KCTD9"/>
    <property type="match status" value="1"/>
</dbReference>
<dbReference type="PANTHER" id="PTHR14136:SF17">
    <property type="entry name" value="BTB_POZ DOMAIN-CONTAINING PROTEIN KCTD9"/>
    <property type="match status" value="1"/>
</dbReference>
<keyword evidence="2" id="KW-0812">Transmembrane</keyword>
<dbReference type="InterPro" id="IPR051082">
    <property type="entry name" value="Pentapeptide-BTB/POZ_domain"/>
</dbReference>
<proteinExistence type="predicted"/>
<gene>
    <name evidence="3" type="ORF">GCM10009831_30350</name>
</gene>
<sequence>MKPPKESSSPPQTGPTWWVRDILIAGIVGIIVGGTTSYWTVVAQQRIDDARADRELRAANLTFVRERSSTDPLLPRPFTWLDLRDQYLGGLDLRNADFYGADLSGASLNGADLAGSSMHNVNLSGAFIRGATLASARMGSADLHGAVLREADLSGANFFRADLSNADLYQADLSDAELIGASLVGADLRGANMSGTDLRDADLTGVCWEHPNPLPTPPEWKLPDAQWPHGFTPPPSTDASCKPG</sequence>
<dbReference type="InterPro" id="IPR001646">
    <property type="entry name" value="5peptide_repeat"/>
</dbReference>
<evidence type="ECO:0000256" key="1">
    <source>
        <dbReference type="SAM" id="MobiDB-lite"/>
    </source>
</evidence>
<dbReference type="Proteomes" id="UP001500383">
    <property type="component" value="Unassembled WGS sequence"/>
</dbReference>
<comment type="caution">
    <text evidence="3">The sequence shown here is derived from an EMBL/GenBank/DDBJ whole genome shotgun (WGS) entry which is preliminary data.</text>
</comment>
<evidence type="ECO:0000313" key="3">
    <source>
        <dbReference type="EMBL" id="GAA1718210.1"/>
    </source>
</evidence>
<evidence type="ECO:0000256" key="2">
    <source>
        <dbReference type="SAM" id="Phobius"/>
    </source>
</evidence>
<protein>
    <recommendedName>
        <fullName evidence="5">Pentapeptide repeat-containing protein</fullName>
    </recommendedName>
</protein>
<accession>A0ABN2J580</accession>
<dbReference type="EMBL" id="BAAAQG010000016">
    <property type="protein sequence ID" value="GAA1718210.1"/>
    <property type="molecule type" value="Genomic_DNA"/>
</dbReference>
<evidence type="ECO:0008006" key="5">
    <source>
        <dbReference type="Google" id="ProtNLM"/>
    </source>
</evidence>
<feature type="transmembrane region" description="Helical" evidence="2">
    <location>
        <begin position="22"/>
        <end position="41"/>
    </location>
</feature>